<comment type="caution">
    <text evidence="1">The sequence shown here is derived from an EMBL/GenBank/DDBJ whole genome shotgun (WGS) entry which is preliminary data.</text>
</comment>
<evidence type="ECO:0000313" key="1">
    <source>
        <dbReference type="EMBL" id="KRX05321.1"/>
    </source>
</evidence>
<gene>
    <name evidence="1" type="ORF">PPERSA_00622</name>
</gene>
<dbReference type="InParanoid" id="A0A0V0QSK4"/>
<dbReference type="EMBL" id="LDAU01000109">
    <property type="protein sequence ID" value="KRX05321.1"/>
    <property type="molecule type" value="Genomic_DNA"/>
</dbReference>
<reference evidence="1 2" key="1">
    <citation type="journal article" date="2015" name="Sci. Rep.">
        <title>Genome of the facultative scuticociliatosis pathogen Pseudocohnilembus persalinus provides insight into its virulence through horizontal gene transfer.</title>
        <authorList>
            <person name="Xiong J."/>
            <person name="Wang G."/>
            <person name="Cheng J."/>
            <person name="Tian M."/>
            <person name="Pan X."/>
            <person name="Warren A."/>
            <person name="Jiang C."/>
            <person name="Yuan D."/>
            <person name="Miao W."/>
        </authorList>
    </citation>
    <scope>NUCLEOTIDE SEQUENCE [LARGE SCALE GENOMIC DNA]</scope>
    <source>
        <strain evidence="1">36N120E</strain>
    </source>
</reference>
<proteinExistence type="predicted"/>
<organism evidence="1 2">
    <name type="scientific">Pseudocohnilembus persalinus</name>
    <name type="common">Ciliate</name>
    <dbReference type="NCBI Taxonomy" id="266149"/>
    <lineage>
        <taxon>Eukaryota</taxon>
        <taxon>Sar</taxon>
        <taxon>Alveolata</taxon>
        <taxon>Ciliophora</taxon>
        <taxon>Intramacronucleata</taxon>
        <taxon>Oligohymenophorea</taxon>
        <taxon>Scuticociliatia</taxon>
        <taxon>Philasterida</taxon>
        <taxon>Pseudocohnilembidae</taxon>
        <taxon>Pseudocohnilembus</taxon>
    </lineage>
</organism>
<keyword evidence="2" id="KW-1185">Reference proteome</keyword>
<name>A0A0V0QSK4_PSEPJ</name>
<accession>A0A0V0QSK4</accession>
<protein>
    <submittedName>
        <fullName evidence="1">Uncharacterized protein</fullName>
    </submittedName>
</protein>
<evidence type="ECO:0000313" key="2">
    <source>
        <dbReference type="Proteomes" id="UP000054937"/>
    </source>
</evidence>
<dbReference type="Proteomes" id="UP000054937">
    <property type="component" value="Unassembled WGS sequence"/>
</dbReference>
<sequence length="223" mass="26461">MFGLIIQVNALKKYNSKLQKTDQIIFNQDAVIDHIDVENLHNENPVYQELIDLYEKGNFDQTHHYVTAYYLKNYTDVKYFPEKSYNQIQIAKHINVLMRPMANMTVQSNSQMITFSEILQGYQYDGLLYDFPSHNDTYKGLEYPDSINCEPTAIPDRIYDVRCRSWYIDPVQNTDYQFYMNQPTEWIIFESTIYVSPLCWKTYDLELEPNLISVTCTVFTLQK</sequence>
<dbReference type="AlphaFoldDB" id="A0A0V0QSK4"/>